<evidence type="ECO:0000256" key="1">
    <source>
        <dbReference type="ARBA" id="ARBA00004123"/>
    </source>
</evidence>
<feature type="domain" description="RTR1-type" evidence="14">
    <location>
        <begin position="46"/>
        <end position="130"/>
    </location>
</feature>
<comment type="function">
    <text evidence="12">Putative RNA polymerase II subunit B1 C-terminal domain (CTD) phosphatase involved in RNA polymerase II transcription regulation.</text>
</comment>
<evidence type="ECO:0000256" key="4">
    <source>
        <dbReference type="ARBA" id="ARBA00022771"/>
    </source>
</evidence>
<keyword evidence="5 12" id="KW-0378">Hydrolase</keyword>
<dbReference type="EMBL" id="CAJNOH010000001">
    <property type="protein sequence ID" value="CAF0723085.1"/>
    <property type="molecule type" value="Genomic_DNA"/>
</dbReference>
<evidence type="ECO:0000256" key="2">
    <source>
        <dbReference type="ARBA" id="ARBA00005676"/>
    </source>
</evidence>
<dbReference type="GO" id="GO:0043175">
    <property type="term" value="F:RNA polymerase core enzyme binding"/>
    <property type="evidence" value="ECO:0007669"/>
    <property type="project" value="UniProtKB-UniRule"/>
</dbReference>
<evidence type="ECO:0000256" key="8">
    <source>
        <dbReference type="ARBA" id="ARBA00023242"/>
    </source>
</evidence>
<dbReference type="GO" id="GO:0005737">
    <property type="term" value="C:cytoplasm"/>
    <property type="evidence" value="ECO:0007669"/>
    <property type="project" value="TreeGrafter"/>
</dbReference>
<name>A0A813RBP7_9BILA</name>
<dbReference type="PANTHER" id="PTHR14732:SF0">
    <property type="entry name" value="RNA POLYMERASE II SUBUNIT B1 CTD PHOSPHATASE RPAP2-RELATED"/>
    <property type="match status" value="1"/>
</dbReference>
<evidence type="ECO:0000313" key="15">
    <source>
        <dbReference type="EMBL" id="CAF0723085.1"/>
    </source>
</evidence>
<feature type="region of interest" description="Disordered" evidence="13">
    <location>
        <begin position="153"/>
        <end position="191"/>
    </location>
</feature>
<keyword evidence="4 12" id="KW-0863">Zinc-finger</keyword>
<keyword evidence="3 12" id="KW-0479">Metal-binding</keyword>
<dbReference type="Pfam" id="PF04181">
    <property type="entry name" value="RPAP2_Rtr1"/>
    <property type="match status" value="1"/>
</dbReference>
<reference evidence="16" key="1">
    <citation type="submission" date="2021-02" db="EMBL/GenBank/DDBJ databases">
        <authorList>
            <person name="Nowell W R."/>
        </authorList>
    </citation>
    <scope>NUCLEOTIDE SEQUENCE</scope>
</reference>
<keyword evidence="8 12" id="KW-0539">Nucleus</keyword>
<evidence type="ECO:0000256" key="6">
    <source>
        <dbReference type="ARBA" id="ARBA00022833"/>
    </source>
</evidence>
<dbReference type="InterPro" id="IPR007308">
    <property type="entry name" value="Rtr1/RPAP2_dom"/>
</dbReference>
<sequence length="474" mass="54899">MATVELTKIDAFRAKIEQRKACEKKAYDTCMQLIEEDKVDNETLINAATLIDQERYRGVNEDRALRQICGYPICSTSLPKDIPTHQYHINVKVNKVIDTTERRLFCSTFCYKSSKYFERQIPTSPVWARQQQQQQQGNTPIKIELLTHENLNKEQHDSSTIISQSNYNRSMPKISHRHESSSSSSDSDDDEFEKLQIARDNYYKSRATLSQKKPTLVETKLKQISLPDYIRTDNTTIDFVIICLYEWITNKTKDYLQNNTIISDTQINPQRYQQLVNKLDIEDMMSSDGSRAEKKLPTIDELQRTQPENQYEIKVKEFFFGKSDTSKEEITTLSSAIILPPIDAYSQQTIRLSIVSQKIMTCFKQMFYDNVKQTIAEDLRSALSELLLTLSFNSESIALKSNEWTIMTLFLIHLLTIKLPVLLSHLPESKIIQSLLTTLNLSSDMIIHILKYLLENPIENQQSLNSITNFEDID</sequence>
<gene>
    <name evidence="16" type="ORF">JXQ802_LOCUS3266</name>
    <name evidence="15" type="ORF">PYM288_LOCUS374</name>
</gene>
<dbReference type="GO" id="GO:0008420">
    <property type="term" value="F:RNA polymerase II CTD heptapeptide repeat phosphatase activity"/>
    <property type="evidence" value="ECO:0007669"/>
    <property type="project" value="UniProtKB-UniRule"/>
</dbReference>
<dbReference type="PROSITE" id="PS51479">
    <property type="entry name" value="ZF_RTR1"/>
    <property type="match status" value="1"/>
</dbReference>
<evidence type="ECO:0000259" key="14">
    <source>
        <dbReference type="PROSITE" id="PS51479"/>
    </source>
</evidence>
<evidence type="ECO:0000256" key="10">
    <source>
        <dbReference type="ARBA" id="ARBA00048336"/>
    </source>
</evidence>
<comment type="catalytic activity">
    <reaction evidence="10 12">
        <text>O-phospho-L-threonyl-[protein] + H2O = L-threonyl-[protein] + phosphate</text>
        <dbReference type="Rhea" id="RHEA:47004"/>
        <dbReference type="Rhea" id="RHEA-COMP:11060"/>
        <dbReference type="Rhea" id="RHEA-COMP:11605"/>
        <dbReference type="ChEBI" id="CHEBI:15377"/>
        <dbReference type="ChEBI" id="CHEBI:30013"/>
        <dbReference type="ChEBI" id="CHEBI:43474"/>
        <dbReference type="ChEBI" id="CHEBI:61977"/>
        <dbReference type="EC" id="3.1.3.16"/>
    </reaction>
</comment>
<accession>A0A813RBP7</accession>
<proteinExistence type="inferred from homology"/>
<dbReference type="AlphaFoldDB" id="A0A813RBP7"/>
<comment type="subcellular location">
    <subcellularLocation>
        <location evidence="1 12">Nucleus</location>
    </subcellularLocation>
</comment>
<comment type="similarity">
    <text evidence="2 11 12">Belongs to the RPAP2 family.</text>
</comment>
<dbReference type="GO" id="GO:0008270">
    <property type="term" value="F:zinc ion binding"/>
    <property type="evidence" value="ECO:0007669"/>
    <property type="project" value="UniProtKB-KW"/>
</dbReference>
<dbReference type="PANTHER" id="PTHR14732">
    <property type="entry name" value="RNA POLYMERASE II SUBUNIT B1 CTD PHOSPHATASE RPAP2-RELATED"/>
    <property type="match status" value="1"/>
</dbReference>
<comment type="caution">
    <text evidence="16">The sequence shown here is derived from an EMBL/GenBank/DDBJ whole genome shotgun (WGS) entry which is preliminary data.</text>
</comment>
<comment type="catalytic activity">
    <reaction evidence="9 12">
        <text>O-phospho-L-seryl-[protein] + H2O = L-seryl-[protein] + phosphate</text>
        <dbReference type="Rhea" id="RHEA:20629"/>
        <dbReference type="Rhea" id="RHEA-COMP:9863"/>
        <dbReference type="Rhea" id="RHEA-COMP:11604"/>
        <dbReference type="ChEBI" id="CHEBI:15377"/>
        <dbReference type="ChEBI" id="CHEBI:29999"/>
        <dbReference type="ChEBI" id="CHEBI:43474"/>
        <dbReference type="ChEBI" id="CHEBI:83421"/>
        <dbReference type="EC" id="3.1.3.16"/>
    </reaction>
</comment>
<feature type="compositionally biased region" description="Polar residues" evidence="13">
    <location>
        <begin position="158"/>
        <end position="169"/>
    </location>
</feature>
<dbReference type="InterPro" id="IPR039693">
    <property type="entry name" value="Rtr1/RPAP2"/>
</dbReference>
<evidence type="ECO:0000313" key="17">
    <source>
        <dbReference type="Proteomes" id="UP000663870"/>
    </source>
</evidence>
<dbReference type="Proteomes" id="UP000663854">
    <property type="component" value="Unassembled WGS sequence"/>
</dbReference>
<organism evidence="16 17">
    <name type="scientific">Rotaria sordida</name>
    <dbReference type="NCBI Taxonomy" id="392033"/>
    <lineage>
        <taxon>Eukaryota</taxon>
        <taxon>Metazoa</taxon>
        <taxon>Spiralia</taxon>
        <taxon>Gnathifera</taxon>
        <taxon>Rotifera</taxon>
        <taxon>Eurotatoria</taxon>
        <taxon>Bdelloidea</taxon>
        <taxon>Philodinida</taxon>
        <taxon>Philodinidae</taxon>
        <taxon>Rotaria</taxon>
    </lineage>
</organism>
<dbReference type="Proteomes" id="UP000663870">
    <property type="component" value="Unassembled WGS sequence"/>
</dbReference>
<evidence type="ECO:0000256" key="13">
    <source>
        <dbReference type="SAM" id="MobiDB-lite"/>
    </source>
</evidence>
<evidence type="ECO:0000256" key="11">
    <source>
        <dbReference type="PROSITE-ProRule" id="PRU00812"/>
    </source>
</evidence>
<keyword evidence="17" id="KW-1185">Reference proteome</keyword>
<dbReference type="GO" id="GO:0005634">
    <property type="term" value="C:nucleus"/>
    <property type="evidence" value="ECO:0007669"/>
    <property type="project" value="UniProtKB-SubCell"/>
</dbReference>
<evidence type="ECO:0000256" key="12">
    <source>
        <dbReference type="RuleBase" id="RU367080"/>
    </source>
</evidence>
<dbReference type="Gene3D" id="1.25.40.820">
    <property type="match status" value="1"/>
</dbReference>
<dbReference type="InterPro" id="IPR038534">
    <property type="entry name" value="Rtr1/RPAP2_sf"/>
</dbReference>
<dbReference type="EMBL" id="CAJNOL010000044">
    <property type="protein sequence ID" value="CAF0781815.1"/>
    <property type="molecule type" value="Genomic_DNA"/>
</dbReference>
<evidence type="ECO:0000256" key="7">
    <source>
        <dbReference type="ARBA" id="ARBA00022912"/>
    </source>
</evidence>
<protein>
    <recommendedName>
        <fullName evidence="12">RNA polymerase II subunit B1 CTD phosphatase RPAP2 homolog</fullName>
        <ecNumber evidence="12">3.1.3.16</ecNumber>
    </recommendedName>
</protein>
<dbReference type="EC" id="3.1.3.16" evidence="12"/>
<evidence type="ECO:0000313" key="16">
    <source>
        <dbReference type="EMBL" id="CAF0781815.1"/>
    </source>
</evidence>
<keyword evidence="7 12" id="KW-0904">Protein phosphatase</keyword>
<evidence type="ECO:0000256" key="9">
    <source>
        <dbReference type="ARBA" id="ARBA00047761"/>
    </source>
</evidence>
<evidence type="ECO:0000256" key="3">
    <source>
        <dbReference type="ARBA" id="ARBA00022723"/>
    </source>
</evidence>
<keyword evidence="6 12" id="KW-0862">Zinc</keyword>
<evidence type="ECO:0000256" key="5">
    <source>
        <dbReference type="ARBA" id="ARBA00022801"/>
    </source>
</evidence>